<sequence>MKDISFVLAFCVGAALPAFIVGSLNLGTCPDVQTQPNFNMTRFEGALYVVYAKDIPTPCLVMIFKKFSKSKVSMWKTAEIINDNLDSWGSALDVHVFENFEFYHYELAANENNLAHMTWKKWVVRKYYDLLLALLFVASLVVIITRDFASFILIGRST</sequence>
<proteinExistence type="predicted"/>
<dbReference type="SUPFAM" id="SSF50814">
    <property type="entry name" value="Lipocalins"/>
    <property type="match status" value="2"/>
</dbReference>
<comment type="caution">
    <text evidence="2">The sequence shown here is derived from an EMBL/GenBank/DDBJ whole genome shotgun (WGS) entry which is preliminary data.</text>
</comment>
<name>A0AAN9A041_HALRR</name>
<organism evidence="2 3">
    <name type="scientific">Halocaridina rubra</name>
    <name type="common">Hawaiian red shrimp</name>
    <dbReference type="NCBI Taxonomy" id="373956"/>
    <lineage>
        <taxon>Eukaryota</taxon>
        <taxon>Metazoa</taxon>
        <taxon>Ecdysozoa</taxon>
        <taxon>Arthropoda</taxon>
        <taxon>Crustacea</taxon>
        <taxon>Multicrustacea</taxon>
        <taxon>Malacostraca</taxon>
        <taxon>Eumalacostraca</taxon>
        <taxon>Eucarida</taxon>
        <taxon>Decapoda</taxon>
        <taxon>Pleocyemata</taxon>
        <taxon>Caridea</taxon>
        <taxon>Atyoidea</taxon>
        <taxon>Atyidae</taxon>
        <taxon>Halocaridina</taxon>
    </lineage>
</organism>
<dbReference type="Gene3D" id="2.40.128.20">
    <property type="match status" value="1"/>
</dbReference>
<keyword evidence="3" id="KW-1185">Reference proteome</keyword>
<reference evidence="2 3" key="1">
    <citation type="submission" date="2023-11" db="EMBL/GenBank/DDBJ databases">
        <title>Halocaridina rubra genome assembly.</title>
        <authorList>
            <person name="Smith C."/>
        </authorList>
    </citation>
    <scope>NUCLEOTIDE SEQUENCE [LARGE SCALE GENOMIC DNA]</scope>
    <source>
        <strain evidence="2">EP-1</strain>
        <tissue evidence="2">Whole</tissue>
    </source>
</reference>
<dbReference type="AlphaFoldDB" id="A0AAN9A041"/>
<protein>
    <submittedName>
        <fullName evidence="2">Uncharacterized protein</fullName>
    </submittedName>
</protein>
<gene>
    <name evidence="2" type="ORF">SK128_022611</name>
</gene>
<feature type="transmembrane region" description="Helical" evidence="1">
    <location>
        <begin position="130"/>
        <end position="154"/>
    </location>
</feature>
<keyword evidence="1" id="KW-0812">Transmembrane</keyword>
<dbReference type="EMBL" id="JAXCGZ010015526">
    <property type="protein sequence ID" value="KAK7070133.1"/>
    <property type="molecule type" value="Genomic_DNA"/>
</dbReference>
<feature type="transmembrane region" description="Helical" evidence="1">
    <location>
        <begin position="7"/>
        <end position="26"/>
    </location>
</feature>
<dbReference type="InterPro" id="IPR012674">
    <property type="entry name" value="Calycin"/>
</dbReference>
<accession>A0AAN9A041</accession>
<keyword evidence="1" id="KW-0472">Membrane</keyword>
<evidence type="ECO:0000313" key="2">
    <source>
        <dbReference type="EMBL" id="KAK7070133.1"/>
    </source>
</evidence>
<dbReference type="Proteomes" id="UP001381693">
    <property type="component" value="Unassembled WGS sequence"/>
</dbReference>
<evidence type="ECO:0000313" key="3">
    <source>
        <dbReference type="Proteomes" id="UP001381693"/>
    </source>
</evidence>
<keyword evidence="1" id="KW-1133">Transmembrane helix</keyword>
<evidence type="ECO:0000256" key="1">
    <source>
        <dbReference type="SAM" id="Phobius"/>
    </source>
</evidence>